<feature type="transmembrane region" description="Helical" evidence="13">
    <location>
        <begin position="21"/>
        <end position="42"/>
    </location>
</feature>
<keyword evidence="9" id="KW-0862">Zinc</keyword>
<dbReference type="EMBL" id="AP027059">
    <property type="protein sequence ID" value="BDU50285.1"/>
    <property type="molecule type" value="Genomic_DNA"/>
</dbReference>
<feature type="transmembrane region" description="Helical" evidence="13">
    <location>
        <begin position="234"/>
        <end position="252"/>
    </location>
</feature>
<comment type="cofactor">
    <cofactor evidence="1">
        <name>Zn(2+)</name>
        <dbReference type="ChEBI" id="CHEBI:29105"/>
    </cofactor>
</comment>
<keyword evidence="4" id="KW-1003">Cell membrane</keyword>
<dbReference type="GO" id="GO:0008237">
    <property type="term" value="F:metallopeptidase activity"/>
    <property type="evidence" value="ECO:0007669"/>
    <property type="project" value="UniProtKB-KW"/>
</dbReference>
<evidence type="ECO:0000256" key="11">
    <source>
        <dbReference type="ARBA" id="ARBA00023049"/>
    </source>
</evidence>
<dbReference type="PANTHER" id="PTHR35864">
    <property type="entry name" value="ZINC METALLOPROTEASE MJ0611-RELATED"/>
    <property type="match status" value="1"/>
</dbReference>
<dbReference type="AlphaFoldDB" id="A0AAU9DY01"/>
<proteinExistence type="inferred from homology"/>
<evidence type="ECO:0000256" key="7">
    <source>
        <dbReference type="ARBA" id="ARBA00022723"/>
    </source>
</evidence>
<feature type="domain" description="Peptidase M50" evidence="14">
    <location>
        <begin position="51"/>
        <end position="243"/>
    </location>
</feature>
<gene>
    <name evidence="15" type="ORF">HLVA_08540</name>
</gene>
<comment type="subcellular location">
    <subcellularLocation>
        <location evidence="2">Cell membrane</location>
        <topology evidence="2">Multi-pass membrane protein</topology>
    </subcellularLocation>
</comment>
<dbReference type="Proteomes" id="UP001321582">
    <property type="component" value="Chromosome"/>
</dbReference>
<feature type="transmembrane region" description="Helical" evidence="13">
    <location>
        <begin position="185"/>
        <end position="205"/>
    </location>
</feature>
<keyword evidence="12 13" id="KW-0472">Membrane</keyword>
<evidence type="ECO:0000256" key="9">
    <source>
        <dbReference type="ARBA" id="ARBA00022833"/>
    </source>
</evidence>
<evidence type="ECO:0000256" key="4">
    <source>
        <dbReference type="ARBA" id="ARBA00022475"/>
    </source>
</evidence>
<dbReference type="KEGG" id="haby:HLVA_08540"/>
<evidence type="ECO:0000313" key="15">
    <source>
        <dbReference type="EMBL" id="BDU50285.1"/>
    </source>
</evidence>
<dbReference type="RefSeq" id="WP_307905217.1">
    <property type="nucleotide sequence ID" value="NZ_AP027059.1"/>
</dbReference>
<evidence type="ECO:0000256" key="10">
    <source>
        <dbReference type="ARBA" id="ARBA00022989"/>
    </source>
</evidence>
<protein>
    <submittedName>
        <fullName evidence="15">Site-2 protease family protein</fullName>
    </submittedName>
</protein>
<dbReference type="InterPro" id="IPR008915">
    <property type="entry name" value="Peptidase_M50"/>
</dbReference>
<keyword evidence="8" id="KW-0378">Hydrolase</keyword>
<evidence type="ECO:0000256" key="12">
    <source>
        <dbReference type="ARBA" id="ARBA00023136"/>
    </source>
</evidence>
<keyword evidence="5 15" id="KW-0645">Protease</keyword>
<evidence type="ECO:0000313" key="16">
    <source>
        <dbReference type="Proteomes" id="UP001321582"/>
    </source>
</evidence>
<dbReference type="Pfam" id="PF02163">
    <property type="entry name" value="Peptidase_M50"/>
    <property type="match status" value="1"/>
</dbReference>
<dbReference type="GO" id="GO:0046872">
    <property type="term" value="F:metal ion binding"/>
    <property type="evidence" value="ECO:0007669"/>
    <property type="project" value="UniProtKB-KW"/>
</dbReference>
<evidence type="ECO:0000256" key="8">
    <source>
        <dbReference type="ARBA" id="ARBA00022801"/>
    </source>
</evidence>
<feature type="transmembrane region" description="Helical" evidence="13">
    <location>
        <begin position="48"/>
        <end position="71"/>
    </location>
</feature>
<keyword evidence="10 13" id="KW-1133">Transmembrane helix</keyword>
<dbReference type="PANTHER" id="PTHR35864:SF1">
    <property type="entry name" value="ZINC METALLOPROTEASE YWHC-RELATED"/>
    <property type="match status" value="1"/>
</dbReference>
<reference evidence="15 16" key="1">
    <citation type="submission" date="2022-11" db="EMBL/GenBank/DDBJ databases">
        <title>Haliovirga abyssi gen. nov., sp. nov., a mesophilic fermentative bacterium isolated from the Iheya North hydrothermal field and the proposal of Haliovirgaceae fam. nov.</title>
        <authorList>
            <person name="Miyazaki U."/>
            <person name="Tame A."/>
            <person name="Miyazaki J."/>
            <person name="Takai K."/>
            <person name="Sawayama S."/>
            <person name="Kitajima M."/>
            <person name="Okamoto A."/>
            <person name="Nakagawa S."/>
        </authorList>
    </citation>
    <scope>NUCLEOTIDE SEQUENCE [LARGE SCALE GENOMIC DNA]</scope>
    <source>
        <strain evidence="15 16">IC12</strain>
    </source>
</reference>
<evidence type="ECO:0000256" key="6">
    <source>
        <dbReference type="ARBA" id="ARBA00022692"/>
    </source>
</evidence>
<evidence type="ECO:0000256" key="3">
    <source>
        <dbReference type="ARBA" id="ARBA00007931"/>
    </source>
</evidence>
<dbReference type="CDD" id="cd06158">
    <property type="entry name" value="S2P-M50_like_1"/>
    <property type="match status" value="1"/>
</dbReference>
<evidence type="ECO:0000256" key="13">
    <source>
        <dbReference type="SAM" id="Phobius"/>
    </source>
</evidence>
<evidence type="ECO:0000256" key="1">
    <source>
        <dbReference type="ARBA" id="ARBA00001947"/>
    </source>
</evidence>
<keyword evidence="6 13" id="KW-0812">Transmembrane</keyword>
<evidence type="ECO:0000256" key="5">
    <source>
        <dbReference type="ARBA" id="ARBA00022670"/>
    </source>
</evidence>
<dbReference type="GO" id="GO:0005886">
    <property type="term" value="C:plasma membrane"/>
    <property type="evidence" value="ECO:0007669"/>
    <property type="project" value="UniProtKB-SubCell"/>
</dbReference>
<keyword evidence="16" id="KW-1185">Reference proteome</keyword>
<evidence type="ECO:0000259" key="14">
    <source>
        <dbReference type="Pfam" id="PF02163"/>
    </source>
</evidence>
<feature type="transmembrane region" description="Helical" evidence="13">
    <location>
        <begin position="132"/>
        <end position="154"/>
    </location>
</feature>
<keyword evidence="11" id="KW-0482">Metalloprotease</keyword>
<dbReference type="InterPro" id="IPR052348">
    <property type="entry name" value="Metallopeptidase_M50B"/>
</dbReference>
<accession>A0AAU9DY01</accession>
<organism evidence="15 16">
    <name type="scientific">Haliovirga abyssi</name>
    <dbReference type="NCBI Taxonomy" id="2996794"/>
    <lineage>
        <taxon>Bacteria</taxon>
        <taxon>Fusobacteriati</taxon>
        <taxon>Fusobacteriota</taxon>
        <taxon>Fusobacteriia</taxon>
        <taxon>Fusobacteriales</taxon>
        <taxon>Haliovirgaceae</taxon>
        <taxon>Haliovirga</taxon>
    </lineage>
</organism>
<evidence type="ECO:0000256" key="2">
    <source>
        <dbReference type="ARBA" id="ARBA00004651"/>
    </source>
</evidence>
<comment type="similarity">
    <text evidence="3">Belongs to the peptidase M50B family.</text>
</comment>
<name>A0AAU9DY01_9FUSO</name>
<dbReference type="GO" id="GO:0006508">
    <property type="term" value="P:proteolysis"/>
    <property type="evidence" value="ECO:0007669"/>
    <property type="project" value="UniProtKB-KW"/>
</dbReference>
<feature type="transmembrane region" description="Helical" evidence="13">
    <location>
        <begin position="92"/>
        <end position="112"/>
    </location>
</feature>
<keyword evidence="7" id="KW-0479">Metal-binding</keyword>
<dbReference type="InterPro" id="IPR044537">
    <property type="entry name" value="Rip2-like"/>
</dbReference>
<sequence>MKSKFNEYVYKFRQMNRNISPIAKYVYGGLIILIFIALFKKVILNPGIIIMIIAMYFAIVLHEVAHGYVAFLNGDPTAKIFGRLTLNPVKHIDPIGITIPMILIFMGSPFVIGWAKPVPINYSMLKNKKIGLFTVAIAGVTVNFINVIISTLILKIFFSQQVIYSIYISLMQGMSINIFNIQNGLALFFIYFIFINMALGIFNLIPIPPLDGSRILEVFVNKKGKQLLNSMEKYGMIILVVLLYLNVIQMIIEPIFNFFLKIIFSIL</sequence>